<dbReference type="PANTHER" id="PTHR46577:SF1">
    <property type="entry name" value="HTH-TYPE TRANSCRIPTIONAL REGULATORY PROTEIN GABR"/>
    <property type="match status" value="1"/>
</dbReference>
<evidence type="ECO:0000256" key="2">
    <source>
        <dbReference type="ARBA" id="ARBA00022898"/>
    </source>
</evidence>
<dbReference type="InterPro" id="IPR004839">
    <property type="entry name" value="Aminotransferase_I/II_large"/>
</dbReference>
<dbReference type="GO" id="GO:0030170">
    <property type="term" value="F:pyridoxal phosphate binding"/>
    <property type="evidence" value="ECO:0007669"/>
    <property type="project" value="InterPro"/>
</dbReference>
<dbReference type="RefSeq" id="WP_090210789.1">
    <property type="nucleotide sequence ID" value="NZ_LT629777.1"/>
</dbReference>
<dbReference type="Gene3D" id="3.40.640.10">
    <property type="entry name" value="Type I PLP-dependent aspartate aminotransferase-like (Major domain)"/>
    <property type="match status" value="1"/>
</dbReference>
<evidence type="ECO:0000313" key="8">
    <source>
        <dbReference type="Proteomes" id="UP000199524"/>
    </source>
</evidence>
<organism evidence="7 8">
    <name type="scientific">Pseudomonas asplenii</name>
    <dbReference type="NCBI Taxonomy" id="53407"/>
    <lineage>
        <taxon>Bacteria</taxon>
        <taxon>Pseudomonadati</taxon>
        <taxon>Pseudomonadota</taxon>
        <taxon>Gammaproteobacteria</taxon>
        <taxon>Pseudomonadales</taxon>
        <taxon>Pseudomonadaceae</taxon>
        <taxon>Pseudomonas</taxon>
    </lineage>
</organism>
<dbReference type="PANTHER" id="PTHR46577">
    <property type="entry name" value="HTH-TYPE TRANSCRIPTIONAL REGULATORY PROTEIN GABR"/>
    <property type="match status" value="1"/>
</dbReference>
<dbReference type="Proteomes" id="UP000199524">
    <property type="component" value="Chromosome I"/>
</dbReference>
<keyword evidence="8" id="KW-1185">Reference proteome</keyword>
<sequence>MTVKNYNDMVPMLRAGLLDGQGLKYKRISDVIERGIEDGVIVPGTKLPPHRRLSDQLGVTVATVSRAYGELERLGRVVARIGDGTFVRDRAREQQRDRGFRHPGEGSQAYFDMSRNTHIPGAEAQCFARSLQALASDPQVIAALANYAPEVGFERHRQAGAQWLSHGGFVASAQQVVCVNGGQHGLLSAMLGLLKSGDVLVTENLSYPGLISAARLLGIRLIGAQMDAEGLLPQAVEEVCRGHRVSAVYCTPTLQNPIASVQSLERRQALVEVCRRHNLLIIEDETHGVLVQDRPEPLSFFAPERTLLIGSLSKAVAAGLRVGYVHGPQALIGRLAAGLRASCWMATPLMHELAAQWIEDGEARALLERQVLEVSRRKALVEGLLAGLEYRTHRNSPHFWISVPESLRASEVETALKERGYLIATAEVFAVGHSAAAQCVRASVCNTTGDDGQLLAGFETLAQVLGQGRVPLYGG</sequence>
<dbReference type="GeneID" id="300210576"/>
<dbReference type="PROSITE" id="PS50949">
    <property type="entry name" value="HTH_GNTR"/>
    <property type="match status" value="1"/>
</dbReference>
<dbReference type="CDD" id="cd07377">
    <property type="entry name" value="WHTH_GntR"/>
    <property type="match status" value="1"/>
</dbReference>
<dbReference type="EMBL" id="LT629777">
    <property type="protein sequence ID" value="SDT44029.1"/>
    <property type="molecule type" value="Genomic_DNA"/>
</dbReference>
<comment type="similarity">
    <text evidence="1">In the C-terminal section; belongs to the class-I pyridoxal-phosphate-dependent aminotransferase family.</text>
</comment>
<dbReference type="InterPro" id="IPR051446">
    <property type="entry name" value="HTH_trans_reg/aminotransferase"/>
</dbReference>
<dbReference type="Gene3D" id="1.10.10.10">
    <property type="entry name" value="Winged helix-like DNA-binding domain superfamily/Winged helix DNA-binding domain"/>
    <property type="match status" value="1"/>
</dbReference>
<gene>
    <name evidence="7" type="ORF">SAMN05216598_5745</name>
</gene>
<accession>A0A1H2ADW7</accession>
<dbReference type="SMART" id="SM00345">
    <property type="entry name" value="HTH_GNTR"/>
    <property type="match status" value="1"/>
</dbReference>
<keyword evidence="2" id="KW-0663">Pyridoxal phosphate</keyword>
<dbReference type="GO" id="GO:0003700">
    <property type="term" value="F:DNA-binding transcription factor activity"/>
    <property type="evidence" value="ECO:0007669"/>
    <property type="project" value="InterPro"/>
</dbReference>
<protein>
    <submittedName>
        <fullName evidence="7">Transcriptional regulator, GntR family</fullName>
    </submittedName>
</protein>
<evidence type="ECO:0000256" key="4">
    <source>
        <dbReference type="ARBA" id="ARBA00023125"/>
    </source>
</evidence>
<feature type="domain" description="HTH gntR-type" evidence="6">
    <location>
        <begin position="22"/>
        <end position="90"/>
    </location>
</feature>
<dbReference type="InterPro" id="IPR000524">
    <property type="entry name" value="Tscrpt_reg_HTH_GntR"/>
</dbReference>
<evidence type="ECO:0000256" key="3">
    <source>
        <dbReference type="ARBA" id="ARBA00023015"/>
    </source>
</evidence>
<dbReference type="AlphaFoldDB" id="A0A1H2ADW7"/>
<evidence type="ECO:0000259" key="6">
    <source>
        <dbReference type="PROSITE" id="PS50949"/>
    </source>
</evidence>
<dbReference type="SUPFAM" id="SSF46785">
    <property type="entry name" value="Winged helix' DNA-binding domain"/>
    <property type="match status" value="1"/>
</dbReference>
<evidence type="ECO:0000256" key="5">
    <source>
        <dbReference type="ARBA" id="ARBA00023163"/>
    </source>
</evidence>
<dbReference type="Pfam" id="PF00155">
    <property type="entry name" value="Aminotran_1_2"/>
    <property type="match status" value="1"/>
</dbReference>
<dbReference type="CDD" id="cd00609">
    <property type="entry name" value="AAT_like"/>
    <property type="match status" value="1"/>
</dbReference>
<dbReference type="InterPro" id="IPR036390">
    <property type="entry name" value="WH_DNA-bd_sf"/>
</dbReference>
<proteinExistence type="inferred from homology"/>
<keyword evidence="3" id="KW-0805">Transcription regulation</keyword>
<reference evidence="8" key="1">
    <citation type="submission" date="2016-10" db="EMBL/GenBank/DDBJ databases">
        <authorList>
            <person name="Varghese N."/>
            <person name="Submissions S."/>
        </authorList>
    </citation>
    <scope>NUCLEOTIDE SEQUENCE [LARGE SCALE GENOMIC DNA]</scope>
    <source>
        <strain evidence="8">ATCC 23835</strain>
    </source>
</reference>
<dbReference type="InterPro" id="IPR015421">
    <property type="entry name" value="PyrdxlP-dep_Trfase_major"/>
</dbReference>
<dbReference type="InterPro" id="IPR036388">
    <property type="entry name" value="WH-like_DNA-bd_sf"/>
</dbReference>
<keyword evidence="5" id="KW-0804">Transcription</keyword>
<dbReference type="InterPro" id="IPR015422">
    <property type="entry name" value="PyrdxlP-dep_Trfase_small"/>
</dbReference>
<keyword evidence="4" id="KW-0238">DNA-binding</keyword>
<dbReference type="SUPFAM" id="SSF53383">
    <property type="entry name" value="PLP-dependent transferases"/>
    <property type="match status" value="1"/>
</dbReference>
<evidence type="ECO:0000256" key="1">
    <source>
        <dbReference type="ARBA" id="ARBA00005384"/>
    </source>
</evidence>
<dbReference type="Pfam" id="PF00392">
    <property type="entry name" value="GntR"/>
    <property type="match status" value="1"/>
</dbReference>
<dbReference type="GO" id="GO:0003677">
    <property type="term" value="F:DNA binding"/>
    <property type="evidence" value="ECO:0007669"/>
    <property type="project" value="UniProtKB-KW"/>
</dbReference>
<name>A0A1H2ADW7_9PSED</name>
<dbReference type="InterPro" id="IPR015424">
    <property type="entry name" value="PyrdxlP-dep_Trfase"/>
</dbReference>
<evidence type="ECO:0000313" key="7">
    <source>
        <dbReference type="EMBL" id="SDT44029.1"/>
    </source>
</evidence>
<dbReference type="Gene3D" id="3.90.1150.10">
    <property type="entry name" value="Aspartate Aminotransferase, domain 1"/>
    <property type="match status" value="1"/>
</dbReference>